<dbReference type="Pfam" id="PF08240">
    <property type="entry name" value="ADH_N"/>
    <property type="match status" value="1"/>
</dbReference>
<dbReference type="Gene3D" id="3.90.180.10">
    <property type="entry name" value="Medium-chain alcohol dehydrogenases, catalytic domain"/>
    <property type="match status" value="1"/>
</dbReference>
<keyword evidence="4" id="KW-0560">Oxidoreductase</keyword>
<dbReference type="Proteomes" id="UP000277580">
    <property type="component" value="Unassembled WGS sequence"/>
</dbReference>
<dbReference type="InterPro" id="IPR011032">
    <property type="entry name" value="GroES-like_sf"/>
</dbReference>
<gene>
    <name evidence="8" type="ORF">P167DRAFT_493572</name>
</gene>
<dbReference type="OrthoDB" id="3941538at2759"/>
<keyword evidence="9" id="KW-1185">Reference proteome</keyword>
<dbReference type="GO" id="GO:0008270">
    <property type="term" value="F:zinc ion binding"/>
    <property type="evidence" value="ECO:0007669"/>
    <property type="project" value="InterPro"/>
</dbReference>
<sequence length="406" mass="44572">MKALRWHGKDSVEVEEVPVPAVTDPKDVVIKVTGTTICGSDLHLYHKEIIELKDGDILGHEFMGIVDEVGPEVTKLKKGDRVVASFQIACGECKMCKEGLSSMCDVTNKSSVQETMYGQTFAGVFGYSHFAGGFAGGQAEYVRVPFGDNNLLKIPDSVPDEKALYLSDIVPTSYHSVKCADVKGGSSVAIWGLGPIGLLAARWSQLEGARRIIGIDNVPERLELARTKLGIETINFDETPDVVGEILKREVHGVDCSIDAAGFRYAKGIVHKVQRAVGMETDSSEVLNECLKATRKFGTISLIADYAAYTNGFNIGALMEKGITMKGAGQCPVHMYWHDLLKKIEEGVFDPTFILTHRFKIDEFKELYNAFDKKEYGIMKTFVETRWSNPPTTGTPSLVSLKAGNY</sequence>
<dbReference type="InterPro" id="IPR036291">
    <property type="entry name" value="NAD(P)-bd_dom_sf"/>
</dbReference>
<dbReference type="PANTHER" id="PTHR42813">
    <property type="entry name" value="ZINC-TYPE ALCOHOL DEHYDROGENASE-LIKE"/>
    <property type="match status" value="1"/>
</dbReference>
<accession>A0A3N4KE02</accession>
<dbReference type="Pfam" id="PF00107">
    <property type="entry name" value="ADH_zinc_N"/>
    <property type="match status" value="1"/>
</dbReference>
<evidence type="ECO:0000256" key="2">
    <source>
        <dbReference type="ARBA" id="ARBA00022723"/>
    </source>
</evidence>
<protein>
    <submittedName>
        <fullName evidence="8">GroES-like protein</fullName>
    </submittedName>
</protein>
<comment type="similarity">
    <text evidence="5">Belongs to the zinc-containing alcohol dehydrogenase family.</text>
</comment>
<dbReference type="InterPro" id="IPR002328">
    <property type="entry name" value="ADH_Zn_CS"/>
</dbReference>
<evidence type="ECO:0000259" key="7">
    <source>
        <dbReference type="Pfam" id="PF08240"/>
    </source>
</evidence>
<dbReference type="InterPro" id="IPR013149">
    <property type="entry name" value="ADH-like_C"/>
</dbReference>
<dbReference type="PANTHER" id="PTHR42813:SF1">
    <property type="entry name" value="DEHYDROGENASE, PUTATIVE (AFU_ORTHOLOGUE AFUA_5G03930)-RELATED"/>
    <property type="match status" value="1"/>
</dbReference>
<dbReference type="SUPFAM" id="SSF50129">
    <property type="entry name" value="GroES-like"/>
    <property type="match status" value="1"/>
</dbReference>
<dbReference type="Gene3D" id="3.40.50.720">
    <property type="entry name" value="NAD(P)-binding Rossmann-like Domain"/>
    <property type="match status" value="1"/>
</dbReference>
<dbReference type="CDD" id="cd08283">
    <property type="entry name" value="FDH_like_1"/>
    <property type="match status" value="1"/>
</dbReference>
<proteinExistence type="inferred from homology"/>
<dbReference type="PROSITE" id="PS00059">
    <property type="entry name" value="ADH_ZINC"/>
    <property type="match status" value="1"/>
</dbReference>
<reference evidence="8 9" key="1">
    <citation type="journal article" date="2018" name="Nat. Ecol. Evol.">
        <title>Pezizomycetes genomes reveal the molecular basis of ectomycorrhizal truffle lifestyle.</title>
        <authorList>
            <person name="Murat C."/>
            <person name="Payen T."/>
            <person name="Noel B."/>
            <person name="Kuo A."/>
            <person name="Morin E."/>
            <person name="Chen J."/>
            <person name="Kohler A."/>
            <person name="Krizsan K."/>
            <person name="Balestrini R."/>
            <person name="Da Silva C."/>
            <person name="Montanini B."/>
            <person name="Hainaut M."/>
            <person name="Levati E."/>
            <person name="Barry K.W."/>
            <person name="Belfiori B."/>
            <person name="Cichocki N."/>
            <person name="Clum A."/>
            <person name="Dockter R.B."/>
            <person name="Fauchery L."/>
            <person name="Guy J."/>
            <person name="Iotti M."/>
            <person name="Le Tacon F."/>
            <person name="Lindquist E.A."/>
            <person name="Lipzen A."/>
            <person name="Malagnac F."/>
            <person name="Mello A."/>
            <person name="Molinier V."/>
            <person name="Miyauchi S."/>
            <person name="Poulain J."/>
            <person name="Riccioni C."/>
            <person name="Rubini A."/>
            <person name="Sitrit Y."/>
            <person name="Splivallo R."/>
            <person name="Traeger S."/>
            <person name="Wang M."/>
            <person name="Zifcakova L."/>
            <person name="Wipf D."/>
            <person name="Zambonelli A."/>
            <person name="Paolocci F."/>
            <person name="Nowrousian M."/>
            <person name="Ottonello S."/>
            <person name="Baldrian P."/>
            <person name="Spatafora J.W."/>
            <person name="Henrissat B."/>
            <person name="Nagy L.G."/>
            <person name="Aury J.M."/>
            <person name="Wincker P."/>
            <person name="Grigoriev I.V."/>
            <person name="Bonfante P."/>
            <person name="Martin F.M."/>
        </authorList>
    </citation>
    <scope>NUCLEOTIDE SEQUENCE [LARGE SCALE GENOMIC DNA]</scope>
    <source>
        <strain evidence="8 9">CCBAS932</strain>
    </source>
</reference>
<dbReference type="InParanoid" id="A0A3N4KE02"/>
<feature type="domain" description="Alcohol dehydrogenase-like C-terminal" evidence="6">
    <location>
        <begin position="195"/>
        <end position="344"/>
    </location>
</feature>
<evidence type="ECO:0000259" key="6">
    <source>
        <dbReference type="Pfam" id="PF00107"/>
    </source>
</evidence>
<evidence type="ECO:0000313" key="9">
    <source>
        <dbReference type="Proteomes" id="UP000277580"/>
    </source>
</evidence>
<dbReference type="EMBL" id="ML119159">
    <property type="protein sequence ID" value="RPB08743.1"/>
    <property type="molecule type" value="Genomic_DNA"/>
</dbReference>
<dbReference type="GO" id="GO:0016491">
    <property type="term" value="F:oxidoreductase activity"/>
    <property type="evidence" value="ECO:0007669"/>
    <property type="project" value="UniProtKB-KW"/>
</dbReference>
<dbReference type="InterPro" id="IPR013154">
    <property type="entry name" value="ADH-like_N"/>
</dbReference>
<feature type="domain" description="Alcohol dehydrogenase-like N-terminal" evidence="7">
    <location>
        <begin position="25"/>
        <end position="156"/>
    </location>
</feature>
<evidence type="ECO:0000256" key="1">
    <source>
        <dbReference type="ARBA" id="ARBA00001947"/>
    </source>
</evidence>
<evidence type="ECO:0000256" key="3">
    <source>
        <dbReference type="ARBA" id="ARBA00022833"/>
    </source>
</evidence>
<keyword evidence="2 5" id="KW-0479">Metal-binding</keyword>
<dbReference type="STRING" id="1392247.A0A3N4KE02"/>
<organism evidence="8 9">
    <name type="scientific">Morchella conica CCBAS932</name>
    <dbReference type="NCBI Taxonomy" id="1392247"/>
    <lineage>
        <taxon>Eukaryota</taxon>
        <taxon>Fungi</taxon>
        <taxon>Dikarya</taxon>
        <taxon>Ascomycota</taxon>
        <taxon>Pezizomycotina</taxon>
        <taxon>Pezizomycetes</taxon>
        <taxon>Pezizales</taxon>
        <taxon>Morchellaceae</taxon>
        <taxon>Morchella</taxon>
    </lineage>
</organism>
<dbReference type="AlphaFoldDB" id="A0A3N4KE02"/>
<evidence type="ECO:0000256" key="4">
    <source>
        <dbReference type="ARBA" id="ARBA00023002"/>
    </source>
</evidence>
<comment type="cofactor">
    <cofactor evidence="1 5">
        <name>Zn(2+)</name>
        <dbReference type="ChEBI" id="CHEBI:29105"/>
    </cofactor>
</comment>
<name>A0A3N4KE02_9PEZI</name>
<keyword evidence="3 5" id="KW-0862">Zinc</keyword>
<evidence type="ECO:0000256" key="5">
    <source>
        <dbReference type="RuleBase" id="RU361277"/>
    </source>
</evidence>
<dbReference type="SUPFAM" id="SSF51735">
    <property type="entry name" value="NAD(P)-binding Rossmann-fold domains"/>
    <property type="match status" value="1"/>
</dbReference>
<evidence type="ECO:0000313" key="8">
    <source>
        <dbReference type="EMBL" id="RPB08743.1"/>
    </source>
</evidence>